<proteinExistence type="predicted"/>
<comment type="caution">
    <text evidence="2">The sequence shown here is derived from an EMBL/GenBank/DDBJ whole genome shotgun (WGS) entry which is preliminary data.</text>
</comment>
<feature type="region of interest" description="Disordered" evidence="1">
    <location>
        <begin position="124"/>
        <end position="159"/>
    </location>
</feature>
<gene>
    <name evidence="2" type="ORF">FRX48_03883</name>
</gene>
<accession>A0A5M8PTM8</accession>
<dbReference type="Proteomes" id="UP000324767">
    <property type="component" value="Unassembled WGS sequence"/>
</dbReference>
<feature type="compositionally biased region" description="Basic and acidic residues" evidence="1">
    <location>
        <begin position="124"/>
        <end position="141"/>
    </location>
</feature>
<feature type="region of interest" description="Disordered" evidence="1">
    <location>
        <begin position="1"/>
        <end position="27"/>
    </location>
</feature>
<dbReference type="EMBL" id="VXIT01000005">
    <property type="protein sequence ID" value="KAA6412890.1"/>
    <property type="molecule type" value="Genomic_DNA"/>
</dbReference>
<evidence type="ECO:0000313" key="2">
    <source>
        <dbReference type="EMBL" id="KAA6412890.1"/>
    </source>
</evidence>
<feature type="compositionally biased region" description="Polar residues" evidence="1">
    <location>
        <begin position="1"/>
        <end position="15"/>
    </location>
</feature>
<name>A0A5M8PTM8_9LECA</name>
<protein>
    <submittedName>
        <fullName evidence="2">Uncharacterized protein</fullName>
    </submittedName>
</protein>
<dbReference type="AlphaFoldDB" id="A0A5M8PTM8"/>
<evidence type="ECO:0000313" key="3">
    <source>
        <dbReference type="Proteomes" id="UP000324767"/>
    </source>
</evidence>
<reference evidence="2 3" key="1">
    <citation type="submission" date="2019-09" db="EMBL/GenBank/DDBJ databases">
        <title>The hologenome of the rock-dwelling lichen Lasallia pustulata.</title>
        <authorList>
            <person name="Greshake Tzovaras B."/>
            <person name="Segers F."/>
            <person name="Bicker A."/>
            <person name="Dal Grande F."/>
            <person name="Otte J."/>
            <person name="Hankeln T."/>
            <person name="Schmitt I."/>
            <person name="Ebersberger I."/>
        </authorList>
    </citation>
    <scope>NUCLEOTIDE SEQUENCE [LARGE SCALE GENOMIC DNA]</scope>
    <source>
        <strain evidence="2">A1-1</strain>
    </source>
</reference>
<sequence>MQGSATGMASTNTHLSPRIREQSPPRSIAVAPKGPDDLRDDYCVIHALIHGIQYDMRYFQPAVNVNVTTHPRIEQYLPPDTPQECTLAEYRALLSVALRNVREQFVERETERKAALKETALKKAASKKEALHMEPLRKEALGEGSIGEGLGRKRRWQET</sequence>
<evidence type="ECO:0000256" key="1">
    <source>
        <dbReference type="SAM" id="MobiDB-lite"/>
    </source>
</evidence>
<organism evidence="2 3">
    <name type="scientific">Lasallia pustulata</name>
    <dbReference type="NCBI Taxonomy" id="136370"/>
    <lineage>
        <taxon>Eukaryota</taxon>
        <taxon>Fungi</taxon>
        <taxon>Dikarya</taxon>
        <taxon>Ascomycota</taxon>
        <taxon>Pezizomycotina</taxon>
        <taxon>Lecanoromycetes</taxon>
        <taxon>OSLEUM clade</taxon>
        <taxon>Umbilicariomycetidae</taxon>
        <taxon>Umbilicariales</taxon>
        <taxon>Umbilicariaceae</taxon>
        <taxon>Lasallia</taxon>
    </lineage>
</organism>